<dbReference type="WBParaSite" id="TMUE_2000006550.1">
    <property type="protein sequence ID" value="TMUE_2000006550.1"/>
    <property type="gene ID" value="WBGene00287389"/>
</dbReference>
<feature type="chain" id="PRO_5024433670" evidence="1">
    <location>
        <begin position="22"/>
        <end position="94"/>
    </location>
</feature>
<dbReference type="AlphaFoldDB" id="A0A5S6QHC9"/>
<accession>A0A5S6QHC9</accession>
<keyword evidence="2" id="KW-1185">Reference proteome</keyword>
<keyword evidence="1" id="KW-0732">Signal</keyword>
<protein>
    <submittedName>
        <fullName evidence="3">Uncharacterized protein</fullName>
    </submittedName>
</protein>
<evidence type="ECO:0000313" key="3">
    <source>
        <dbReference type="WBParaSite" id="TMUE_2000006550.1"/>
    </source>
</evidence>
<proteinExistence type="predicted"/>
<sequence>MRLLVTAVAALLVITVITVDAVTSHSREVRADKRKELMRRKNMCIADEECVPLAKEFREEKNSKEIPVKRERYLSCVNSCKTKVDNQLALLNKK</sequence>
<organism evidence="2 3">
    <name type="scientific">Trichuris muris</name>
    <name type="common">Mouse whipworm</name>
    <dbReference type="NCBI Taxonomy" id="70415"/>
    <lineage>
        <taxon>Eukaryota</taxon>
        <taxon>Metazoa</taxon>
        <taxon>Ecdysozoa</taxon>
        <taxon>Nematoda</taxon>
        <taxon>Enoplea</taxon>
        <taxon>Dorylaimia</taxon>
        <taxon>Trichinellida</taxon>
        <taxon>Trichuridae</taxon>
        <taxon>Trichuris</taxon>
    </lineage>
</organism>
<evidence type="ECO:0000313" key="2">
    <source>
        <dbReference type="Proteomes" id="UP000046395"/>
    </source>
</evidence>
<reference evidence="3" key="1">
    <citation type="submission" date="2019-12" db="UniProtKB">
        <authorList>
            <consortium name="WormBaseParasite"/>
        </authorList>
    </citation>
    <scope>IDENTIFICATION</scope>
</reference>
<evidence type="ECO:0000256" key="1">
    <source>
        <dbReference type="SAM" id="SignalP"/>
    </source>
</evidence>
<feature type="signal peptide" evidence="1">
    <location>
        <begin position="1"/>
        <end position="21"/>
    </location>
</feature>
<dbReference type="Proteomes" id="UP000046395">
    <property type="component" value="Unassembled WGS sequence"/>
</dbReference>
<name>A0A5S6QHC9_TRIMR</name>